<dbReference type="AlphaFoldDB" id="A0A2D2AYL7"/>
<feature type="transmembrane region" description="Helical" evidence="6">
    <location>
        <begin position="73"/>
        <end position="94"/>
    </location>
</feature>
<comment type="subcellular location">
    <subcellularLocation>
        <location evidence="1">Cell membrane</location>
        <topology evidence="1">Multi-pass membrane protein</topology>
    </subcellularLocation>
</comment>
<accession>A0A2D2AYL7</accession>
<organism evidence="8 9">
    <name type="scientific">Caulobacter mirabilis</name>
    <dbReference type="NCBI Taxonomy" id="69666"/>
    <lineage>
        <taxon>Bacteria</taxon>
        <taxon>Pseudomonadati</taxon>
        <taxon>Pseudomonadota</taxon>
        <taxon>Alphaproteobacteria</taxon>
        <taxon>Caulobacterales</taxon>
        <taxon>Caulobacteraceae</taxon>
        <taxon>Caulobacter</taxon>
    </lineage>
</organism>
<name>A0A2D2AYL7_9CAUL</name>
<feature type="transmembrane region" description="Helical" evidence="6">
    <location>
        <begin position="189"/>
        <end position="207"/>
    </location>
</feature>
<evidence type="ECO:0000256" key="1">
    <source>
        <dbReference type="ARBA" id="ARBA00004651"/>
    </source>
</evidence>
<evidence type="ECO:0000256" key="5">
    <source>
        <dbReference type="ARBA" id="ARBA00023136"/>
    </source>
</evidence>
<feature type="transmembrane region" description="Helical" evidence="6">
    <location>
        <begin position="252"/>
        <end position="271"/>
    </location>
</feature>
<dbReference type="Proteomes" id="UP000228945">
    <property type="component" value="Chromosome"/>
</dbReference>
<evidence type="ECO:0000256" key="4">
    <source>
        <dbReference type="ARBA" id="ARBA00022989"/>
    </source>
</evidence>
<feature type="transmembrane region" description="Helical" evidence="6">
    <location>
        <begin position="219"/>
        <end position="240"/>
    </location>
</feature>
<protein>
    <submittedName>
        <fullName evidence="8">EamA family transporter</fullName>
    </submittedName>
</protein>
<dbReference type="InterPro" id="IPR037185">
    <property type="entry name" value="EmrE-like"/>
</dbReference>
<dbReference type="RefSeq" id="WP_099622345.1">
    <property type="nucleotide sequence ID" value="NZ_CP024201.1"/>
</dbReference>
<feature type="transmembrane region" description="Helical" evidence="6">
    <location>
        <begin position="43"/>
        <end position="61"/>
    </location>
</feature>
<keyword evidence="2" id="KW-1003">Cell membrane</keyword>
<sequence length="300" mass="32280">MSPVSRLWRAAPILLCLAVLFWAGNSVAGRAMAGVVPPMGLSFWRWVLALLLITPFAWPHLKSDRAELIRRWPMVLALAATGVASFGALLYVGLQTTTALNSVLMQAAIPPLVMLFGFLILRERTTMAQTIGVALSLLGVLVVIAQGRPWDLLHLDVHPGDGIILVGVLLYAGYSLLLRRRPAVHPLSLLWATFALAVLLLAPFWAWELGQGRGVPLTPQAIGGVLYIAIFPSFLSYLFFNRGVELLGPARASHFMHLMPVFGAVLAVVLLGESFRGYHAVGVLLIGAGIGLASLKGRTG</sequence>
<feature type="domain" description="EamA" evidence="7">
    <location>
        <begin position="160"/>
        <end position="294"/>
    </location>
</feature>
<evidence type="ECO:0000313" key="8">
    <source>
        <dbReference type="EMBL" id="ATQ43094.1"/>
    </source>
</evidence>
<dbReference type="PANTHER" id="PTHR42920:SF11">
    <property type="entry name" value="INNER MEMBRANE PROTEIN YTFF"/>
    <property type="match status" value="1"/>
</dbReference>
<feature type="transmembrane region" description="Helical" evidence="6">
    <location>
        <begin position="157"/>
        <end position="177"/>
    </location>
</feature>
<evidence type="ECO:0000256" key="6">
    <source>
        <dbReference type="SAM" id="Phobius"/>
    </source>
</evidence>
<evidence type="ECO:0000259" key="7">
    <source>
        <dbReference type="Pfam" id="PF00892"/>
    </source>
</evidence>
<dbReference type="Pfam" id="PF00892">
    <property type="entry name" value="EamA"/>
    <property type="match status" value="2"/>
</dbReference>
<evidence type="ECO:0000256" key="2">
    <source>
        <dbReference type="ARBA" id="ARBA00022475"/>
    </source>
</evidence>
<dbReference type="OrthoDB" id="9806889at2"/>
<feature type="transmembrane region" description="Helical" evidence="6">
    <location>
        <begin position="100"/>
        <end position="121"/>
    </location>
</feature>
<dbReference type="InterPro" id="IPR051258">
    <property type="entry name" value="Diverse_Substrate_Transporter"/>
</dbReference>
<dbReference type="KEGG" id="cmb:CSW64_12060"/>
<keyword evidence="4 6" id="KW-1133">Transmembrane helix</keyword>
<dbReference type="InterPro" id="IPR000620">
    <property type="entry name" value="EamA_dom"/>
</dbReference>
<keyword evidence="3 6" id="KW-0812">Transmembrane</keyword>
<feature type="domain" description="EamA" evidence="7">
    <location>
        <begin position="13"/>
        <end position="144"/>
    </location>
</feature>
<keyword evidence="9" id="KW-1185">Reference proteome</keyword>
<dbReference type="PANTHER" id="PTHR42920">
    <property type="entry name" value="OS03G0707200 PROTEIN-RELATED"/>
    <property type="match status" value="1"/>
</dbReference>
<dbReference type="EMBL" id="CP024201">
    <property type="protein sequence ID" value="ATQ43094.1"/>
    <property type="molecule type" value="Genomic_DNA"/>
</dbReference>
<dbReference type="GO" id="GO:0005886">
    <property type="term" value="C:plasma membrane"/>
    <property type="evidence" value="ECO:0007669"/>
    <property type="project" value="UniProtKB-SubCell"/>
</dbReference>
<evidence type="ECO:0000256" key="3">
    <source>
        <dbReference type="ARBA" id="ARBA00022692"/>
    </source>
</evidence>
<keyword evidence="5 6" id="KW-0472">Membrane</keyword>
<feature type="transmembrane region" description="Helical" evidence="6">
    <location>
        <begin position="128"/>
        <end position="145"/>
    </location>
</feature>
<feature type="transmembrane region" description="Helical" evidence="6">
    <location>
        <begin position="277"/>
        <end position="295"/>
    </location>
</feature>
<evidence type="ECO:0000313" key="9">
    <source>
        <dbReference type="Proteomes" id="UP000228945"/>
    </source>
</evidence>
<reference evidence="8 9" key="1">
    <citation type="submission" date="2017-10" db="EMBL/GenBank/DDBJ databases">
        <title>Genome sequence of Caulobacter mirabilis FWC38.</title>
        <authorList>
            <person name="Fiebig A."/>
            <person name="Crosson S."/>
        </authorList>
    </citation>
    <scope>NUCLEOTIDE SEQUENCE [LARGE SCALE GENOMIC DNA]</scope>
    <source>
        <strain evidence="8 9">FWC 38</strain>
    </source>
</reference>
<proteinExistence type="predicted"/>
<gene>
    <name evidence="8" type="ORF">CSW64_12060</name>
</gene>
<dbReference type="SUPFAM" id="SSF103481">
    <property type="entry name" value="Multidrug resistance efflux transporter EmrE"/>
    <property type="match status" value="2"/>
</dbReference>